<sequence length="131" mass="14882">MCTVVLEPPDNGRGLWQKDIKDTDEESEWQWLKVILCREPQQAIKAAREGCLLFKALLGKFTEADIGKVEAFHALVLFMRACVDPFSFDNEHIMEAYWASSADITINSLNGDTKTEEAGQFEYFAEEGKED</sequence>
<dbReference type="EMBL" id="JAVRQU010000011">
    <property type="protein sequence ID" value="KAK5697591.1"/>
    <property type="molecule type" value="Genomic_DNA"/>
</dbReference>
<reference evidence="1" key="1">
    <citation type="submission" date="2023-08" db="EMBL/GenBank/DDBJ databases">
        <title>Black Yeasts Isolated from many extreme environments.</title>
        <authorList>
            <person name="Coleine C."/>
            <person name="Stajich J.E."/>
            <person name="Selbmann L."/>
        </authorList>
    </citation>
    <scope>NUCLEOTIDE SEQUENCE</scope>
    <source>
        <strain evidence="1">CCFEE 5810</strain>
    </source>
</reference>
<dbReference type="AlphaFoldDB" id="A0AAN7W149"/>
<protein>
    <submittedName>
        <fullName evidence="1">Uncharacterized protein</fullName>
    </submittedName>
</protein>
<name>A0AAN7W149_9PEZI</name>
<proteinExistence type="predicted"/>
<organism evidence="1 2">
    <name type="scientific">Elasticomyces elasticus</name>
    <dbReference type="NCBI Taxonomy" id="574655"/>
    <lineage>
        <taxon>Eukaryota</taxon>
        <taxon>Fungi</taxon>
        <taxon>Dikarya</taxon>
        <taxon>Ascomycota</taxon>
        <taxon>Pezizomycotina</taxon>
        <taxon>Dothideomycetes</taxon>
        <taxon>Dothideomycetidae</taxon>
        <taxon>Mycosphaerellales</taxon>
        <taxon>Teratosphaeriaceae</taxon>
        <taxon>Elasticomyces</taxon>
    </lineage>
</organism>
<accession>A0AAN7W149</accession>
<comment type="caution">
    <text evidence="1">The sequence shown here is derived from an EMBL/GenBank/DDBJ whole genome shotgun (WGS) entry which is preliminary data.</text>
</comment>
<dbReference type="Proteomes" id="UP001310594">
    <property type="component" value="Unassembled WGS sequence"/>
</dbReference>
<gene>
    <name evidence="1" type="ORF">LTR97_007729</name>
</gene>
<evidence type="ECO:0000313" key="1">
    <source>
        <dbReference type="EMBL" id="KAK5697591.1"/>
    </source>
</evidence>
<evidence type="ECO:0000313" key="2">
    <source>
        <dbReference type="Proteomes" id="UP001310594"/>
    </source>
</evidence>